<evidence type="ECO:0000256" key="1">
    <source>
        <dbReference type="ARBA" id="ARBA00004323"/>
    </source>
</evidence>
<evidence type="ECO:0000256" key="8">
    <source>
        <dbReference type="ARBA" id="ARBA00023136"/>
    </source>
</evidence>
<keyword evidence="5" id="KW-0735">Signal-anchor</keyword>
<evidence type="ECO:0000256" key="4">
    <source>
        <dbReference type="ARBA" id="ARBA00022692"/>
    </source>
</evidence>
<feature type="domain" description="Trichome birefringence-like C-terminal" evidence="13">
    <location>
        <begin position="325"/>
        <end position="611"/>
    </location>
</feature>
<dbReference type="InterPro" id="IPR029962">
    <property type="entry name" value="TBL"/>
</dbReference>
<dbReference type="Proteomes" id="UP000026960">
    <property type="component" value="Chromosome 12"/>
</dbReference>
<dbReference type="Pfam" id="PF13839">
    <property type="entry name" value="PC-Esterase"/>
    <property type="match status" value="1"/>
</dbReference>
<keyword evidence="4" id="KW-0812">Transmembrane</keyword>
<dbReference type="Gene3D" id="3.40.50.300">
    <property type="entry name" value="P-loop containing nucleotide triphosphate hydrolases"/>
    <property type="match status" value="1"/>
</dbReference>
<dbReference type="GO" id="GO:0008146">
    <property type="term" value="F:sulfotransferase activity"/>
    <property type="evidence" value="ECO:0007669"/>
    <property type="project" value="InterPro"/>
</dbReference>
<feature type="domain" description="Sulfotransferase" evidence="12">
    <location>
        <begin position="88"/>
        <end position="188"/>
    </location>
</feature>
<keyword evidence="3" id="KW-0808">Transferase</keyword>
<dbReference type="HOGENOM" id="CLU_020953_8_1_1"/>
<dbReference type="InterPro" id="IPR025846">
    <property type="entry name" value="TBL_N"/>
</dbReference>
<protein>
    <recommendedName>
        <fullName evidence="17">Trichome birefringence-like N-terminal domain-containing protein</fullName>
    </recommendedName>
</protein>
<evidence type="ECO:0000259" key="14">
    <source>
        <dbReference type="Pfam" id="PF14416"/>
    </source>
</evidence>
<accession>A0A0D3HU89</accession>
<keyword evidence="9" id="KW-1015">Disulfide bond</keyword>
<evidence type="ECO:0000256" key="2">
    <source>
        <dbReference type="ARBA" id="ARBA00007727"/>
    </source>
</evidence>
<dbReference type="PANTHER" id="PTHR32285:SF333">
    <property type="entry name" value="PROTEIN TRICHOME BIREFRINGENCE-LIKE 16"/>
    <property type="match status" value="1"/>
</dbReference>
<dbReference type="GO" id="GO:1990538">
    <property type="term" value="F:xylan O-acetyltransferase activity"/>
    <property type="evidence" value="ECO:0007669"/>
    <property type="project" value="UniProtKB-ARBA"/>
</dbReference>
<dbReference type="Gramene" id="OBART12G11310.1">
    <property type="protein sequence ID" value="OBART12G11310.1"/>
    <property type="gene ID" value="OBART12G11310"/>
</dbReference>
<dbReference type="GO" id="GO:0000139">
    <property type="term" value="C:Golgi membrane"/>
    <property type="evidence" value="ECO:0007669"/>
    <property type="project" value="UniProtKB-SubCell"/>
</dbReference>
<dbReference type="Pfam" id="PF14416">
    <property type="entry name" value="PMR5N"/>
    <property type="match status" value="1"/>
</dbReference>
<evidence type="ECO:0000256" key="9">
    <source>
        <dbReference type="ARBA" id="ARBA00023157"/>
    </source>
</evidence>
<keyword evidence="7" id="KW-0333">Golgi apparatus</keyword>
<keyword evidence="10" id="KW-0325">Glycoprotein</keyword>
<dbReference type="InterPro" id="IPR026057">
    <property type="entry name" value="TBL_C"/>
</dbReference>
<dbReference type="PaxDb" id="65489-OBART12G11310.1"/>
<dbReference type="Pfam" id="PF00685">
    <property type="entry name" value="Sulfotransfer_1"/>
    <property type="match status" value="1"/>
</dbReference>
<evidence type="ECO:0000256" key="7">
    <source>
        <dbReference type="ARBA" id="ARBA00023034"/>
    </source>
</evidence>
<evidence type="ECO:0000256" key="5">
    <source>
        <dbReference type="ARBA" id="ARBA00022968"/>
    </source>
</evidence>
<evidence type="ECO:0000256" key="6">
    <source>
        <dbReference type="ARBA" id="ARBA00022989"/>
    </source>
</evidence>
<organism evidence="15">
    <name type="scientific">Oryza barthii</name>
    <dbReference type="NCBI Taxonomy" id="65489"/>
    <lineage>
        <taxon>Eukaryota</taxon>
        <taxon>Viridiplantae</taxon>
        <taxon>Streptophyta</taxon>
        <taxon>Embryophyta</taxon>
        <taxon>Tracheophyta</taxon>
        <taxon>Spermatophyta</taxon>
        <taxon>Magnoliopsida</taxon>
        <taxon>Liliopsida</taxon>
        <taxon>Poales</taxon>
        <taxon>Poaceae</taxon>
        <taxon>BOP clade</taxon>
        <taxon>Oryzoideae</taxon>
        <taxon>Oryzeae</taxon>
        <taxon>Oryzinae</taxon>
        <taxon>Oryza</taxon>
    </lineage>
</organism>
<keyword evidence="6" id="KW-1133">Transmembrane helix</keyword>
<comment type="subcellular location">
    <subcellularLocation>
        <location evidence="1">Golgi apparatus membrane</location>
        <topology evidence="1">Single-pass type II membrane protein</topology>
    </subcellularLocation>
</comment>
<dbReference type="SUPFAM" id="SSF52540">
    <property type="entry name" value="P-loop containing nucleoside triphosphate hydrolases"/>
    <property type="match status" value="1"/>
</dbReference>
<comment type="similarity">
    <text evidence="2">Belongs to the PC-esterase family. TBL subfamily.</text>
</comment>
<evidence type="ECO:0008006" key="17">
    <source>
        <dbReference type="Google" id="ProtNLM"/>
    </source>
</evidence>
<sequence>MLPMSSTTGAGQSAGPGPVPFKDIVVDDDAAAGGGVQVQQPVAEEYHDIIATLPCRPSMHEYQGTWILDDWLPGRMAFRRRFEARAGDVVLASLPKCGTTWLKALAFATAARDRYDPSSSGGGDRQHPLRRLNPHECVPFVEVVYNAGEEAKLDAAPSPRIISTHAPYSLLPASITQSSTCKIIYISRCDVGAIDLERMKGGCLQRPLVSKLCLGFAALLTALIVIMSLEEAPVLTIFSSTPEKLKVLSQGFLQQQEQEHLEDSTARQNENCNYAKGKWVADKKRPLYSGNECKQWLSKMWACRMMQRADFSYENFRWQPHGCQMPEFTGPNILKRLRHKTLAFVGDSLGRQQFQSMMCIATGGKYSPEVEDVGWKYGLVKAPGALRPDGWAYWFPGTNSTILFYWSASLSELELLNTTDSVTSYALHLDRPVTFLKKYLHSFDVLVLNTGHHWNRGKFNGNHWELYADGKPVGKGRLADLNRAKNLTLYSIARWVDSELVRYPQVKAFLRTISPRHFVNGDWNTGGSCGNTVPLSNGSEVLQDHSSDLPVESAVNGTRVKILDITAVSQLRDEGHISNSTFKGRASTGINDCLHWCLPGIPDMWNELLFAQI</sequence>
<dbReference type="InterPro" id="IPR000863">
    <property type="entry name" value="Sulfotransferase_dom"/>
</dbReference>
<evidence type="ECO:0000256" key="11">
    <source>
        <dbReference type="SAM" id="MobiDB-lite"/>
    </source>
</evidence>
<dbReference type="InterPro" id="IPR027417">
    <property type="entry name" value="P-loop_NTPase"/>
</dbReference>
<evidence type="ECO:0000256" key="3">
    <source>
        <dbReference type="ARBA" id="ARBA00022679"/>
    </source>
</evidence>
<evidence type="ECO:0000313" key="15">
    <source>
        <dbReference type="EnsemblPlants" id="OBART12G11310.1"/>
    </source>
</evidence>
<keyword evidence="16" id="KW-1185">Reference proteome</keyword>
<dbReference type="PANTHER" id="PTHR32285">
    <property type="entry name" value="PROTEIN TRICHOME BIREFRINGENCE-LIKE 9-RELATED"/>
    <property type="match status" value="1"/>
</dbReference>
<name>A0A0D3HU89_9ORYZ</name>
<reference evidence="15" key="1">
    <citation type="journal article" date="2009" name="Rice">
        <title>De Novo Next Generation Sequencing of Plant Genomes.</title>
        <authorList>
            <person name="Rounsley S."/>
            <person name="Marri P.R."/>
            <person name="Yu Y."/>
            <person name="He R."/>
            <person name="Sisneros N."/>
            <person name="Goicoechea J.L."/>
            <person name="Lee S.J."/>
            <person name="Angelova A."/>
            <person name="Kudrna D."/>
            <person name="Luo M."/>
            <person name="Affourtit J."/>
            <person name="Desany B."/>
            <person name="Knight J."/>
            <person name="Niazi F."/>
            <person name="Egholm M."/>
            <person name="Wing R.A."/>
        </authorList>
    </citation>
    <scope>NUCLEOTIDE SEQUENCE [LARGE SCALE GENOMIC DNA]</scope>
    <source>
        <strain evidence="15">cv. IRGC 105608</strain>
    </source>
</reference>
<reference evidence="15" key="2">
    <citation type="submission" date="2015-03" db="UniProtKB">
        <authorList>
            <consortium name="EnsemblPlants"/>
        </authorList>
    </citation>
    <scope>IDENTIFICATION</scope>
</reference>
<dbReference type="STRING" id="65489.A0A0D3HU89"/>
<dbReference type="eggNOG" id="KOG1584">
    <property type="taxonomic scope" value="Eukaryota"/>
</dbReference>
<dbReference type="EnsemblPlants" id="OBART12G11310.1">
    <property type="protein sequence ID" value="OBART12G11310.1"/>
    <property type="gene ID" value="OBART12G11310"/>
</dbReference>
<evidence type="ECO:0000313" key="16">
    <source>
        <dbReference type="Proteomes" id="UP000026960"/>
    </source>
</evidence>
<dbReference type="AlphaFoldDB" id="A0A0D3HU89"/>
<feature type="region of interest" description="Disordered" evidence="11">
    <location>
        <begin position="1"/>
        <end position="21"/>
    </location>
</feature>
<feature type="domain" description="Trichome birefringence-like N-terminal" evidence="14">
    <location>
        <begin position="270"/>
        <end position="324"/>
    </location>
</feature>
<evidence type="ECO:0000259" key="12">
    <source>
        <dbReference type="Pfam" id="PF00685"/>
    </source>
</evidence>
<evidence type="ECO:0000259" key="13">
    <source>
        <dbReference type="Pfam" id="PF13839"/>
    </source>
</evidence>
<proteinExistence type="inferred from homology"/>
<evidence type="ECO:0000256" key="10">
    <source>
        <dbReference type="ARBA" id="ARBA00023180"/>
    </source>
</evidence>
<keyword evidence="8" id="KW-0472">Membrane</keyword>
<feature type="compositionally biased region" description="Polar residues" evidence="11">
    <location>
        <begin position="1"/>
        <end position="11"/>
    </location>
</feature>